<name>A0AAP2DGD6_9BACT</name>
<gene>
    <name evidence="1" type="ORF">KK078_20050</name>
</gene>
<protein>
    <recommendedName>
        <fullName evidence="3">HTH cro/C1-type domain-containing protein</fullName>
    </recommendedName>
</protein>
<organism evidence="1 2">
    <name type="scientific">Dawidia soli</name>
    <dbReference type="NCBI Taxonomy" id="2782352"/>
    <lineage>
        <taxon>Bacteria</taxon>
        <taxon>Pseudomonadati</taxon>
        <taxon>Bacteroidota</taxon>
        <taxon>Cytophagia</taxon>
        <taxon>Cytophagales</taxon>
        <taxon>Chryseotaleaceae</taxon>
        <taxon>Dawidia</taxon>
    </lineage>
</organism>
<dbReference type="SUPFAM" id="SSF47413">
    <property type="entry name" value="lambda repressor-like DNA-binding domains"/>
    <property type="match status" value="1"/>
</dbReference>
<accession>A0AAP2DGD6</accession>
<evidence type="ECO:0008006" key="3">
    <source>
        <dbReference type="Google" id="ProtNLM"/>
    </source>
</evidence>
<sequence>MTETTLFEQFAEAVGGVFMKLRKEKGYTSYESFAFDHEFPRAQYWRVETGRHNLTMRTIVKLLVIHKLTLEAFLALLVNETKMPYRRVDVALNRPITMPEK</sequence>
<dbReference type="InterPro" id="IPR010982">
    <property type="entry name" value="Lambda_DNA-bd_dom_sf"/>
</dbReference>
<dbReference type="GO" id="GO:0003677">
    <property type="term" value="F:DNA binding"/>
    <property type="evidence" value="ECO:0007669"/>
    <property type="project" value="InterPro"/>
</dbReference>
<keyword evidence="2" id="KW-1185">Reference proteome</keyword>
<reference evidence="1 2" key="1">
    <citation type="submission" date="2021-05" db="EMBL/GenBank/DDBJ databases">
        <title>A Polyphasic approach of four new species of the genus Ohtaekwangia: Ohtaekwangia histidinii sp. nov., Ohtaekwangia cretensis sp. nov., Ohtaekwangia indiensis sp. nov., Ohtaekwangia reichenbachii sp. nov. from diverse environment.</title>
        <authorList>
            <person name="Octaviana S."/>
        </authorList>
    </citation>
    <scope>NUCLEOTIDE SEQUENCE [LARGE SCALE GENOMIC DNA]</scope>
    <source>
        <strain evidence="1 2">PWU37</strain>
    </source>
</reference>
<dbReference type="AlphaFoldDB" id="A0AAP2DGD6"/>
<dbReference type="RefSeq" id="WP_254092099.1">
    <property type="nucleotide sequence ID" value="NZ_JAHESC010000032.1"/>
</dbReference>
<evidence type="ECO:0000313" key="1">
    <source>
        <dbReference type="EMBL" id="MBT1688872.1"/>
    </source>
</evidence>
<evidence type="ECO:0000313" key="2">
    <source>
        <dbReference type="Proteomes" id="UP001319180"/>
    </source>
</evidence>
<dbReference type="Proteomes" id="UP001319180">
    <property type="component" value="Unassembled WGS sequence"/>
</dbReference>
<comment type="caution">
    <text evidence="1">The sequence shown here is derived from an EMBL/GenBank/DDBJ whole genome shotgun (WGS) entry which is preliminary data.</text>
</comment>
<dbReference type="Gene3D" id="1.10.260.40">
    <property type="entry name" value="lambda repressor-like DNA-binding domains"/>
    <property type="match status" value="1"/>
</dbReference>
<dbReference type="EMBL" id="JAHESC010000032">
    <property type="protein sequence ID" value="MBT1688872.1"/>
    <property type="molecule type" value="Genomic_DNA"/>
</dbReference>
<proteinExistence type="predicted"/>